<dbReference type="Proteomes" id="UP001320898">
    <property type="component" value="Unassembled WGS sequence"/>
</dbReference>
<keyword evidence="2" id="KW-1185">Reference proteome</keyword>
<dbReference type="RefSeq" id="WP_261614344.1">
    <property type="nucleotide sequence ID" value="NZ_JALIDZ010000001.1"/>
</dbReference>
<reference evidence="1 2" key="1">
    <citation type="submission" date="2022-04" db="EMBL/GenBank/DDBJ databases">
        <authorList>
            <person name="Ye Y.-Q."/>
            <person name="Du Z.-J."/>
        </authorList>
    </citation>
    <scope>NUCLEOTIDE SEQUENCE [LARGE SCALE GENOMIC DNA]</scope>
    <source>
        <strain evidence="1 2">A6E488</strain>
    </source>
</reference>
<evidence type="ECO:0000313" key="2">
    <source>
        <dbReference type="Proteomes" id="UP001320898"/>
    </source>
</evidence>
<name>A0AAW5QRS6_9HYPH</name>
<sequence>MATENIKTASQVITEFLDSQAKDESLDMDTVSAVTELRKDNDLSKIKLLRALEEARKDALTAVAADSGQTGHD</sequence>
<comment type="caution">
    <text evidence="1">The sequence shown here is derived from an EMBL/GenBank/DDBJ whole genome shotgun (WGS) entry which is preliminary data.</text>
</comment>
<protein>
    <submittedName>
        <fullName evidence="1">Uncharacterized protein</fullName>
    </submittedName>
</protein>
<proteinExistence type="predicted"/>
<dbReference type="AlphaFoldDB" id="A0AAW5QRS6"/>
<accession>A0AAW5QRS6</accession>
<organism evidence="1 2">
    <name type="scientific">Microbaculum marinisediminis</name>
    <dbReference type="NCBI Taxonomy" id="2931392"/>
    <lineage>
        <taxon>Bacteria</taxon>
        <taxon>Pseudomonadati</taxon>
        <taxon>Pseudomonadota</taxon>
        <taxon>Alphaproteobacteria</taxon>
        <taxon>Hyphomicrobiales</taxon>
        <taxon>Tepidamorphaceae</taxon>
        <taxon>Microbaculum</taxon>
    </lineage>
</organism>
<evidence type="ECO:0000313" key="1">
    <source>
        <dbReference type="EMBL" id="MCT8970791.1"/>
    </source>
</evidence>
<gene>
    <name evidence="1" type="ORF">MUB46_02855</name>
</gene>
<dbReference type="EMBL" id="JALIDZ010000001">
    <property type="protein sequence ID" value="MCT8970791.1"/>
    <property type="molecule type" value="Genomic_DNA"/>
</dbReference>